<dbReference type="EMBL" id="GGEC01081647">
    <property type="protein sequence ID" value="MBX62131.1"/>
    <property type="molecule type" value="Transcribed_RNA"/>
</dbReference>
<reference evidence="1" key="1">
    <citation type="submission" date="2018-02" db="EMBL/GenBank/DDBJ databases">
        <title>Rhizophora mucronata_Transcriptome.</title>
        <authorList>
            <person name="Meera S.P."/>
            <person name="Sreeshan A."/>
            <person name="Augustine A."/>
        </authorList>
    </citation>
    <scope>NUCLEOTIDE SEQUENCE</scope>
    <source>
        <tissue evidence="1">Leaf</tissue>
    </source>
</reference>
<evidence type="ECO:0000313" key="1">
    <source>
        <dbReference type="EMBL" id="MBX62131.1"/>
    </source>
</evidence>
<sequence>MLSPVLAVSGFSRISLLEASTFFSSF</sequence>
<protein>
    <submittedName>
        <fullName evidence="1">Uncharacterized protein</fullName>
    </submittedName>
</protein>
<proteinExistence type="predicted"/>
<dbReference type="AlphaFoldDB" id="A0A2P2Q5A6"/>
<accession>A0A2P2Q5A6</accession>
<name>A0A2P2Q5A6_RHIMU</name>
<organism evidence="1">
    <name type="scientific">Rhizophora mucronata</name>
    <name type="common">Asiatic mangrove</name>
    <dbReference type="NCBI Taxonomy" id="61149"/>
    <lineage>
        <taxon>Eukaryota</taxon>
        <taxon>Viridiplantae</taxon>
        <taxon>Streptophyta</taxon>
        <taxon>Embryophyta</taxon>
        <taxon>Tracheophyta</taxon>
        <taxon>Spermatophyta</taxon>
        <taxon>Magnoliopsida</taxon>
        <taxon>eudicotyledons</taxon>
        <taxon>Gunneridae</taxon>
        <taxon>Pentapetalae</taxon>
        <taxon>rosids</taxon>
        <taxon>fabids</taxon>
        <taxon>Malpighiales</taxon>
        <taxon>Rhizophoraceae</taxon>
        <taxon>Rhizophora</taxon>
    </lineage>
</organism>